<keyword evidence="2" id="KW-1185">Reference proteome</keyword>
<evidence type="ECO:0000313" key="1">
    <source>
        <dbReference type="EMBL" id="KAI4355452.1"/>
    </source>
</evidence>
<comment type="caution">
    <text evidence="1">The sequence shown here is derived from an EMBL/GenBank/DDBJ whole genome shotgun (WGS) entry which is preliminary data.</text>
</comment>
<sequence>MKVVGKDGSEFVLGKGGKSLFGRSSGYNTDDRIVSRQHVSFEVTKSLGNGKSGIRTEPRVLFEVIGRNPIWVWSKKNGATSIFRKFEKGELEAGDRFCLSGKSPLWFSLKQREVQEEEKRVLETENEAAESSQSELDFDDMDVSAIDPVKEFGFIKTGHEFDHYPTSMIRNVKNWEWFLEEPSDDEEEFEKERRDMRRKRKRGKSKEDDEWTGESDDDKDIVAKTRKAKNSRGSRNYTTRSKDSRGQKDTKHSQNSRRKKATGVEETLKDEDEDDETLGGFIVDDEDEELGEENKDDEEEEFEDDGDEM</sequence>
<evidence type="ECO:0000313" key="2">
    <source>
        <dbReference type="Proteomes" id="UP000828941"/>
    </source>
</evidence>
<accession>A0ACB9Q368</accession>
<reference evidence="1 2" key="1">
    <citation type="journal article" date="2022" name="DNA Res.">
        <title>Chromosomal-level genome assembly of the orchid tree Bauhinia variegata (Leguminosae; Cercidoideae) supports the allotetraploid origin hypothesis of Bauhinia.</title>
        <authorList>
            <person name="Zhong Y."/>
            <person name="Chen Y."/>
            <person name="Zheng D."/>
            <person name="Pang J."/>
            <person name="Liu Y."/>
            <person name="Luo S."/>
            <person name="Meng S."/>
            <person name="Qian L."/>
            <person name="Wei D."/>
            <person name="Dai S."/>
            <person name="Zhou R."/>
        </authorList>
    </citation>
    <scope>NUCLEOTIDE SEQUENCE [LARGE SCALE GENOMIC DNA]</scope>
    <source>
        <strain evidence="1">BV-YZ2020</strain>
    </source>
</reference>
<protein>
    <submittedName>
        <fullName evidence="1">Uncharacterized protein</fullName>
    </submittedName>
</protein>
<dbReference type="Proteomes" id="UP000828941">
    <property type="component" value="Chromosome 2"/>
</dbReference>
<proteinExistence type="predicted"/>
<gene>
    <name evidence="1" type="ORF">L6164_004227</name>
</gene>
<dbReference type="EMBL" id="CM039427">
    <property type="protein sequence ID" value="KAI4355452.1"/>
    <property type="molecule type" value="Genomic_DNA"/>
</dbReference>
<name>A0ACB9Q368_BAUVA</name>
<organism evidence="1 2">
    <name type="scientific">Bauhinia variegata</name>
    <name type="common">Purple orchid tree</name>
    <name type="synonym">Phanera variegata</name>
    <dbReference type="NCBI Taxonomy" id="167791"/>
    <lineage>
        <taxon>Eukaryota</taxon>
        <taxon>Viridiplantae</taxon>
        <taxon>Streptophyta</taxon>
        <taxon>Embryophyta</taxon>
        <taxon>Tracheophyta</taxon>
        <taxon>Spermatophyta</taxon>
        <taxon>Magnoliopsida</taxon>
        <taxon>eudicotyledons</taxon>
        <taxon>Gunneridae</taxon>
        <taxon>Pentapetalae</taxon>
        <taxon>rosids</taxon>
        <taxon>fabids</taxon>
        <taxon>Fabales</taxon>
        <taxon>Fabaceae</taxon>
        <taxon>Cercidoideae</taxon>
        <taxon>Cercideae</taxon>
        <taxon>Bauhiniinae</taxon>
        <taxon>Bauhinia</taxon>
    </lineage>
</organism>